<gene>
    <name evidence="1" type="ORF">AFUS01_LOCUS13987</name>
</gene>
<sequence>MYRDQKSINPHLNIQPITSCKLAHTMIHFTYLEGRASVITTPSPVETLLNQEESHAYHALPTLVFARKQSLKRTPP</sequence>
<keyword evidence="2" id="KW-1185">Reference proteome</keyword>
<dbReference type="AlphaFoldDB" id="A0A8J2JV12"/>
<name>A0A8J2JV12_9HEXA</name>
<dbReference type="EMBL" id="CAJVCH010116378">
    <property type="protein sequence ID" value="CAG7725001.1"/>
    <property type="molecule type" value="Genomic_DNA"/>
</dbReference>
<accession>A0A8J2JV12</accession>
<proteinExistence type="predicted"/>
<comment type="caution">
    <text evidence="1">The sequence shown here is derived from an EMBL/GenBank/DDBJ whole genome shotgun (WGS) entry which is preliminary data.</text>
</comment>
<dbReference type="Proteomes" id="UP000708208">
    <property type="component" value="Unassembled WGS sequence"/>
</dbReference>
<evidence type="ECO:0000313" key="1">
    <source>
        <dbReference type="EMBL" id="CAG7725001.1"/>
    </source>
</evidence>
<evidence type="ECO:0000313" key="2">
    <source>
        <dbReference type="Proteomes" id="UP000708208"/>
    </source>
</evidence>
<organism evidence="1 2">
    <name type="scientific">Allacma fusca</name>
    <dbReference type="NCBI Taxonomy" id="39272"/>
    <lineage>
        <taxon>Eukaryota</taxon>
        <taxon>Metazoa</taxon>
        <taxon>Ecdysozoa</taxon>
        <taxon>Arthropoda</taxon>
        <taxon>Hexapoda</taxon>
        <taxon>Collembola</taxon>
        <taxon>Symphypleona</taxon>
        <taxon>Sminthuridae</taxon>
        <taxon>Allacma</taxon>
    </lineage>
</organism>
<reference evidence="1" key="1">
    <citation type="submission" date="2021-06" db="EMBL/GenBank/DDBJ databases">
        <authorList>
            <person name="Hodson N. C."/>
            <person name="Mongue J. A."/>
            <person name="Jaron S. K."/>
        </authorList>
    </citation>
    <scope>NUCLEOTIDE SEQUENCE</scope>
</reference>
<protein>
    <submittedName>
        <fullName evidence="1">Uncharacterized protein</fullName>
    </submittedName>
</protein>